<keyword evidence="3" id="KW-1185">Reference proteome</keyword>
<organism evidence="2 3">
    <name type="scientific">Trypanosoma cruzi (strain CL Brener)</name>
    <dbReference type="NCBI Taxonomy" id="353153"/>
    <lineage>
        <taxon>Eukaryota</taxon>
        <taxon>Discoba</taxon>
        <taxon>Euglenozoa</taxon>
        <taxon>Kinetoplastea</taxon>
        <taxon>Metakinetoplastina</taxon>
        <taxon>Trypanosomatida</taxon>
        <taxon>Trypanosomatidae</taxon>
        <taxon>Trypanosoma</taxon>
        <taxon>Schizotrypanum</taxon>
    </lineage>
</organism>
<dbReference type="PaxDb" id="353153-Q4DLF2"/>
<evidence type="ECO:0000313" key="3">
    <source>
        <dbReference type="Proteomes" id="UP000002296"/>
    </source>
</evidence>
<name>Q4DLF2_TRYCC</name>
<dbReference type="InterPro" id="IPR008978">
    <property type="entry name" value="HSP20-like_chaperone"/>
</dbReference>
<dbReference type="EMBL" id="AAHK01000354">
    <property type="protein sequence ID" value="EAN93352.1"/>
    <property type="molecule type" value="Genomic_DNA"/>
</dbReference>
<reference evidence="2 3" key="1">
    <citation type="journal article" date="2005" name="Science">
        <title>The genome sequence of Trypanosoma cruzi, etiologic agent of Chagas disease.</title>
        <authorList>
            <person name="El-Sayed N.M."/>
            <person name="Myler P.J."/>
            <person name="Bartholomeu D.C."/>
            <person name="Nilsson D."/>
            <person name="Aggarwal G."/>
            <person name="Tran A.N."/>
            <person name="Ghedin E."/>
            <person name="Worthey E.A."/>
            <person name="Delcher A.L."/>
            <person name="Blandin G."/>
            <person name="Westenberger S.J."/>
            <person name="Caler E."/>
            <person name="Cerqueira G.C."/>
            <person name="Branche C."/>
            <person name="Haas B."/>
            <person name="Anupama A."/>
            <person name="Arner E."/>
            <person name="Aslund L."/>
            <person name="Attipoe P."/>
            <person name="Bontempi E."/>
            <person name="Bringaud F."/>
            <person name="Burton P."/>
            <person name="Cadag E."/>
            <person name="Campbell D.A."/>
            <person name="Carrington M."/>
            <person name="Crabtree J."/>
            <person name="Darban H."/>
            <person name="da Silveira J.F."/>
            <person name="de Jong P."/>
            <person name="Edwards K."/>
            <person name="Englund P.T."/>
            <person name="Fazelina G."/>
            <person name="Feldblyum T."/>
            <person name="Ferella M."/>
            <person name="Frasch A.C."/>
            <person name="Gull K."/>
            <person name="Horn D."/>
            <person name="Hou L."/>
            <person name="Huang Y."/>
            <person name="Kindlund E."/>
            <person name="Klingbeil M."/>
            <person name="Kluge S."/>
            <person name="Koo H."/>
            <person name="Lacerda D."/>
            <person name="Levin M.J."/>
            <person name="Lorenzi H."/>
            <person name="Louie T."/>
            <person name="Machado C.R."/>
            <person name="McCulloch R."/>
            <person name="McKenna A."/>
            <person name="Mizuno Y."/>
            <person name="Mottram J.C."/>
            <person name="Nelson S."/>
            <person name="Ochaya S."/>
            <person name="Osoegawa K."/>
            <person name="Pai G."/>
            <person name="Parsons M."/>
            <person name="Pentony M."/>
            <person name="Pettersson U."/>
            <person name="Pop M."/>
            <person name="Ramirez J.L."/>
            <person name="Rinta J."/>
            <person name="Robertson L."/>
            <person name="Salzberg S.L."/>
            <person name="Sanchez D.O."/>
            <person name="Seyler A."/>
            <person name="Sharma R."/>
            <person name="Shetty J."/>
            <person name="Simpson A.J."/>
            <person name="Sisk E."/>
            <person name="Tammi M.T."/>
            <person name="Tarleton R."/>
            <person name="Teixeira S."/>
            <person name="Van Aken S."/>
            <person name="Vogt C."/>
            <person name="Ward P.N."/>
            <person name="Wickstead B."/>
            <person name="Wortman J."/>
            <person name="White O."/>
            <person name="Fraser C.M."/>
            <person name="Stuart K.D."/>
            <person name="Andersson B."/>
        </authorList>
    </citation>
    <scope>NUCLEOTIDE SEQUENCE [LARGE SCALE GENOMIC DNA]</scope>
    <source>
        <strain evidence="2 3">CL Brener</strain>
    </source>
</reference>
<dbReference type="STRING" id="353153.Q4DLF2"/>
<protein>
    <recommendedName>
        <fullName evidence="4">CS domain-containing protein</fullName>
    </recommendedName>
</protein>
<comment type="caution">
    <text evidence="2">The sequence shown here is derived from an EMBL/GenBank/DDBJ whole genome shotgun (WGS) entry which is preliminary data.</text>
</comment>
<feature type="region of interest" description="Disordered" evidence="1">
    <location>
        <begin position="1"/>
        <end position="72"/>
    </location>
</feature>
<dbReference type="RefSeq" id="XP_815203.1">
    <property type="nucleotide sequence ID" value="XM_810110.1"/>
</dbReference>
<proteinExistence type="predicted"/>
<gene>
    <name evidence="2" type="ORF">Tc00.1047053510747.100</name>
</gene>
<dbReference type="Gene3D" id="2.60.40.790">
    <property type="match status" value="1"/>
</dbReference>
<evidence type="ECO:0008006" key="4">
    <source>
        <dbReference type="Google" id="ProtNLM"/>
    </source>
</evidence>
<dbReference type="GeneID" id="3546893"/>
<accession>Q4DLF2</accession>
<dbReference type="KEGG" id="tcr:510747.100"/>
<dbReference type="AlphaFoldDB" id="Q4DLF2"/>
<feature type="region of interest" description="Disordered" evidence="1">
    <location>
        <begin position="285"/>
        <end position="306"/>
    </location>
</feature>
<dbReference type="SUPFAM" id="SSF49764">
    <property type="entry name" value="HSP20-like chaperones"/>
    <property type="match status" value="1"/>
</dbReference>
<sequence length="306" mass="34721">MTLRQTKQRSDMMSGIDYSKWEKFCDSDESDGSDEAPGNEPRITRLRYPSRVTVGPNGVHMENTPPIATTSPFKEGIDATINKNTAAAATTTTNTASVMGPHSQQNTREDVRRDEEAEEDEMMYHNLTRNGGREGQSHLWSQTRDTASVSFILPSMNTRAKEIMNFRLYSEEKPDRTSVCVLTFGVKGVEGDRRCVFRYPIKVDNDVVEGCWQLHSLHSKSLRLMVVQLVKESVAVGMALWWDRCFVTDQTTVDTRTLVDRSGSEALRGEQFQRAWNEAHEEFKKRVNEGRGRQPATGEEEGEFIE</sequence>
<dbReference type="Proteomes" id="UP000002296">
    <property type="component" value="Unassembled WGS sequence"/>
</dbReference>
<dbReference type="InParanoid" id="Q4DLF2"/>
<evidence type="ECO:0000313" key="2">
    <source>
        <dbReference type="EMBL" id="EAN93352.1"/>
    </source>
</evidence>
<dbReference type="OMA" id="TLWWDRC"/>
<evidence type="ECO:0000256" key="1">
    <source>
        <dbReference type="SAM" id="MobiDB-lite"/>
    </source>
</evidence>
<dbReference type="eggNOG" id="ENOG502S0W3">
    <property type="taxonomic scope" value="Eukaryota"/>
</dbReference>